<dbReference type="PANTHER" id="PTHR21716">
    <property type="entry name" value="TRANSMEMBRANE PROTEIN"/>
    <property type="match status" value="1"/>
</dbReference>
<feature type="transmembrane region" description="Helical" evidence="6">
    <location>
        <begin position="239"/>
        <end position="265"/>
    </location>
</feature>
<reference evidence="7 8" key="1">
    <citation type="submission" date="2020-08" db="EMBL/GenBank/DDBJ databases">
        <title>Genomic Encyclopedia of Type Strains, Phase IV (KMG-IV): sequencing the most valuable type-strain genomes for metagenomic binning, comparative biology and taxonomic classification.</title>
        <authorList>
            <person name="Goeker M."/>
        </authorList>
    </citation>
    <scope>NUCLEOTIDE SEQUENCE [LARGE SCALE GENOMIC DNA]</scope>
    <source>
        <strain evidence="7 8">DSM 103733</strain>
    </source>
</reference>
<sequence>MSGTTENEQPKNKSKSAHGNILFAFGVALALYTAWHVREELVLIYVSALFAVVLMPVVRSITSLRIGKWSPGRGLAIFLLLLAAAGAAALFFVFALPPVIRDLHEFALEMPTRGPQLLARIRQLPFSQRVNVAALNAKLQDFASNFATYLLYSIKNWASTLFKIITGVVLTVYFMMEGETAYRWLLSFFPVEQRQRLDVTLARAEVRMGKWLLGQGSLMLILGLSSTIVFVALKVRYAYALGVLMGLLNIIPIAGALVSVALAILVAAIDSWGRVLGVAIFYAIYSQVETSYLTPKIMRTSVDLAGLSVLIALLLGAALAGVIGAMVAVPTAVLVAVLLNEYAVKPESIIVEGKPPSEIR</sequence>
<feature type="transmembrane region" description="Helical" evidence="6">
    <location>
        <begin position="43"/>
        <end position="62"/>
    </location>
</feature>
<gene>
    <name evidence="7" type="ORF">HNQ77_001501</name>
</gene>
<dbReference type="GO" id="GO:0016020">
    <property type="term" value="C:membrane"/>
    <property type="evidence" value="ECO:0007669"/>
    <property type="project" value="UniProtKB-SubCell"/>
</dbReference>
<comment type="subcellular location">
    <subcellularLocation>
        <location evidence="1">Membrane</location>
        <topology evidence="1">Multi-pass membrane protein</topology>
    </subcellularLocation>
</comment>
<keyword evidence="4 6" id="KW-1133">Transmembrane helix</keyword>
<dbReference type="RefSeq" id="WP_050058823.1">
    <property type="nucleotide sequence ID" value="NZ_JACHEK010000003.1"/>
</dbReference>
<feature type="transmembrane region" description="Helical" evidence="6">
    <location>
        <begin position="21"/>
        <end position="37"/>
    </location>
</feature>
<dbReference type="GO" id="GO:0055085">
    <property type="term" value="P:transmembrane transport"/>
    <property type="evidence" value="ECO:0007669"/>
    <property type="project" value="TreeGrafter"/>
</dbReference>
<organism evidence="7 8">
    <name type="scientific">Silvibacterium bohemicum</name>
    <dbReference type="NCBI Taxonomy" id="1577686"/>
    <lineage>
        <taxon>Bacteria</taxon>
        <taxon>Pseudomonadati</taxon>
        <taxon>Acidobacteriota</taxon>
        <taxon>Terriglobia</taxon>
        <taxon>Terriglobales</taxon>
        <taxon>Acidobacteriaceae</taxon>
        <taxon>Silvibacterium</taxon>
    </lineage>
</organism>
<evidence type="ECO:0000256" key="6">
    <source>
        <dbReference type="SAM" id="Phobius"/>
    </source>
</evidence>
<keyword evidence="8" id="KW-1185">Reference proteome</keyword>
<feature type="transmembrane region" description="Helical" evidence="6">
    <location>
        <begin position="157"/>
        <end position="176"/>
    </location>
</feature>
<evidence type="ECO:0000256" key="2">
    <source>
        <dbReference type="ARBA" id="ARBA00009773"/>
    </source>
</evidence>
<name>A0A841JQ85_9BACT</name>
<dbReference type="Pfam" id="PF01594">
    <property type="entry name" value="AI-2E_transport"/>
    <property type="match status" value="1"/>
</dbReference>
<keyword evidence="3 6" id="KW-0812">Transmembrane</keyword>
<keyword evidence="5 6" id="KW-0472">Membrane</keyword>
<evidence type="ECO:0000256" key="4">
    <source>
        <dbReference type="ARBA" id="ARBA00022989"/>
    </source>
</evidence>
<dbReference type="InterPro" id="IPR002549">
    <property type="entry name" value="AI-2E-like"/>
</dbReference>
<dbReference type="AlphaFoldDB" id="A0A841JQ85"/>
<accession>A0A841JQ85</accession>
<comment type="caution">
    <text evidence="7">The sequence shown here is derived from an EMBL/GenBank/DDBJ whole genome shotgun (WGS) entry which is preliminary data.</text>
</comment>
<proteinExistence type="inferred from homology"/>
<feature type="transmembrane region" description="Helical" evidence="6">
    <location>
        <begin position="272"/>
        <end position="288"/>
    </location>
</feature>
<evidence type="ECO:0000313" key="7">
    <source>
        <dbReference type="EMBL" id="MBB6143552.1"/>
    </source>
</evidence>
<dbReference type="EMBL" id="JACHEK010000003">
    <property type="protein sequence ID" value="MBB6143552.1"/>
    <property type="molecule type" value="Genomic_DNA"/>
</dbReference>
<evidence type="ECO:0000313" key="8">
    <source>
        <dbReference type="Proteomes" id="UP000538666"/>
    </source>
</evidence>
<dbReference type="Proteomes" id="UP000538666">
    <property type="component" value="Unassembled WGS sequence"/>
</dbReference>
<feature type="transmembrane region" description="Helical" evidence="6">
    <location>
        <begin position="308"/>
        <end position="339"/>
    </location>
</feature>
<evidence type="ECO:0000256" key="1">
    <source>
        <dbReference type="ARBA" id="ARBA00004141"/>
    </source>
</evidence>
<evidence type="ECO:0000256" key="5">
    <source>
        <dbReference type="ARBA" id="ARBA00023136"/>
    </source>
</evidence>
<protein>
    <submittedName>
        <fullName evidence="7">Putative PurR-regulated permease PerM</fullName>
    </submittedName>
</protein>
<dbReference type="OrthoDB" id="117595at2"/>
<dbReference type="PANTHER" id="PTHR21716:SF62">
    <property type="entry name" value="TRANSPORT PROTEIN YDBI-RELATED"/>
    <property type="match status" value="1"/>
</dbReference>
<evidence type="ECO:0000256" key="3">
    <source>
        <dbReference type="ARBA" id="ARBA00022692"/>
    </source>
</evidence>
<feature type="transmembrane region" description="Helical" evidence="6">
    <location>
        <begin position="211"/>
        <end position="233"/>
    </location>
</feature>
<feature type="transmembrane region" description="Helical" evidence="6">
    <location>
        <begin position="74"/>
        <end position="96"/>
    </location>
</feature>
<comment type="similarity">
    <text evidence="2">Belongs to the autoinducer-2 exporter (AI-2E) (TC 2.A.86) family.</text>
</comment>